<name>A0A6A6WPQ2_9PLEO</name>
<evidence type="ECO:0000256" key="1">
    <source>
        <dbReference type="ARBA" id="ARBA00004141"/>
    </source>
</evidence>
<dbReference type="OrthoDB" id="2830640at2759"/>
<evidence type="ECO:0000256" key="2">
    <source>
        <dbReference type="ARBA" id="ARBA00022692"/>
    </source>
</evidence>
<dbReference type="AlphaFoldDB" id="A0A6A6WPQ2"/>
<evidence type="ECO:0000313" key="7">
    <source>
        <dbReference type="Proteomes" id="UP000799757"/>
    </source>
</evidence>
<organism evidence="6 7">
    <name type="scientific">Melanomma pulvis-pyrius CBS 109.77</name>
    <dbReference type="NCBI Taxonomy" id="1314802"/>
    <lineage>
        <taxon>Eukaryota</taxon>
        <taxon>Fungi</taxon>
        <taxon>Dikarya</taxon>
        <taxon>Ascomycota</taxon>
        <taxon>Pezizomycotina</taxon>
        <taxon>Dothideomycetes</taxon>
        <taxon>Pleosporomycetidae</taxon>
        <taxon>Pleosporales</taxon>
        <taxon>Melanommataceae</taxon>
        <taxon>Melanomma</taxon>
    </lineage>
</organism>
<keyword evidence="7" id="KW-1185">Reference proteome</keyword>
<reference evidence="6" key="1">
    <citation type="journal article" date="2020" name="Stud. Mycol.">
        <title>101 Dothideomycetes genomes: a test case for predicting lifestyles and emergence of pathogens.</title>
        <authorList>
            <person name="Haridas S."/>
            <person name="Albert R."/>
            <person name="Binder M."/>
            <person name="Bloem J."/>
            <person name="Labutti K."/>
            <person name="Salamov A."/>
            <person name="Andreopoulos B."/>
            <person name="Baker S."/>
            <person name="Barry K."/>
            <person name="Bills G."/>
            <person name="Bluhm B."/>
            <person name="Cannon C."/>
            <person name="Castanera R."/>
            <person name="Culley D."/>
            <person name="Daum C."/>
            <person name="Ezra D."/>
            <person name="Gonzalez J."/>
            <person name="Henrissat B."/>
            <person name="Kuo A."/>
            <person name="Liang C."/>
            <person name="Lipzen A."/>
            <person name="Lutzoni F."/>
            <person name="Magnuson J."/>
            <person name="Mondo S."/>
            <person name="Nolan M."/>
            <person name="Ohm R."/>
            <person name="Pangilinan J."/>
            <person name="Park H.-J."/>
            <person name="Ramirez L."/>
            <person name="Alfaro M."/>
            <person name="Sun H."/>
            <person name="Tritt A."/>
            <person name="Yoshinaga Y."/>
            <person name="Zwiers L.-H."/>
            <person name="Turgeon B."/>
            <person name="Goodwin S."/>
            <person name="Spatafora J."/>
            <person name="Crous P."/>
            <person name="Grigoriev I."/>
        </authorList>
    </citation>
    <scope>NUCLEOTIDE SEQUENCE</scope>
    <source>
        <strain evidence="6">CBS 109.77</strain>
    </source>
</reference>
<evidence type="ECO:0000256" key="5">
    <source>
        <dbReference type="SAM" id="Phobius"/>
    </source>
</evidence>
<evidence type="ECO:0000256" key="4">
    <source>
        <dbReference type="ARBA" id="ARBA00023136"/>
    </source>
</evidence>
<dbReference type="EMBL" id="MU002607">
    <property type="protein sequence ID" value="KAF2785923.1"/>
    <property type="molecule type" value="Genomic_DNA"/>
</dbReference>
<evidence type="ECO:0000313" key="6">
    <source>
        <dbReference type="EMBL" id="KAF2785923.1"/>
    </source>
</evidence>
<feature type="transmembrane region" description="Helical" evidence="5">
    <location>
        <begin position="366"/>
        <end position="386"/>
    </location>
</feature>
<accession>A0A6A6WPQ2</accession>
<comment type="subcellular location">
    <subcellularLocation>
        <location evidence="1">Membrane</location>
        <topology evidence="1">Multi-pass membrane protein</topology>
    </subcellularLocation>
</comment>
<proteinExistence type="predicted"/>
<dbReference type="Gene3D" id="1.20.58.340">
    <property type="entry name" value="Magnesium transport protein CorA, transmembrane region"/>
    <property type="match status" value="1"/>
</dbReference>
<dbReference type="GO" id="GO:0016020">
    <property type="term" value="C:membrane"/>
    <property type="evidence" value="ECO:0007669"/>
    <property type="project" value="UniProtKB-SubCell"/>
</dbReference>
<sequence length="413" mass="47174">MSFSTGSLNRRGLDFLLHGDAAETICVHDDKRYSNTSTADVFEVRDGRGDLRTRLNDEQIAASIKTDLADVTSSRVRIYFVDAIVDDGDRLPLTRTTLKLLCDSYQVTPRFTDLLWWQYMPEIKRKFWKNFSEVPGARLQEHSMFAHMFILQHAAMTSIAIQNTFSNPLYKLEELSTENLPGKVHTIRAQEFLALCRRFEQIAVDYDILDAAIDMVKCEAKYYENVFCRPLDSIAAPDRQQNLRSPNMPSKDASTILEDMLSRLKQDSTLIRSYNRLYRQRSKIGVNECFALVNQKDAEQNNRTALESASIARASRTDNLSLRSIQYMTMFFLPSSLVASIFGMGFFSTDKVDGKRNPELIVSTKWWIWLAISVPVTVVCFTLVTYGAGWTVKKKREVEERDLVQGDTEGKGV</sequence>
<feature type="transmembrane region" description="Helical" evidence="5">
    <location>
        <begin position="325"/>
        <end position="346"/>
    </location>
</feature>
<keyword evidence="3 5" id="KW-1133">Transmembrane helix</keyword>
<keyword evidence="2 5" id="KW-0812">Transmembrane</keyword>
<dbReference type="SUPFAM" id="SSF144083">
    <property type="entry name" value="Magnesium transport protein CorA, transmembrane region"/>
    <property type="match status" value="1"/>
</dbReference>
<evidence type="ECO:0000256" key="3">
    <source>
        <dbReference type="ARBA" id="ARBA00022989"/>
    </source>
</evidence>
<protein>
    <submittedName>
        <fullName evidence="6">Uncharacterized protein</fullName>
    </submittedName>
</protein>
<dbReference type="Proteomes" id="UP000799757">
    <property type="component" value="Unassembled WGS sequence"/>
</dbReference>
<keyword evidence="4 5" id="KW-0472">Membrane</keyword>
<gene>
    <name evidence="6" type="ORF">K505DRAFT_261000</name>
</gene>
<dbReference type="InterPro" id="IPR045863">
    <property type="entry name" value="CorA_TM1_TM2"/>
</dbReference>